<gene>
    <name evidence="1" type="ORF">PYV00_24065</name>
</gene>
<organism evidence="1 2">
    <name type="scientific">Novosphingobium album</name>
    <name type="common">ex Liu et al. 2023</name>
    <dbReference type="NCBI Taxonomy" id="3031130"/>
    <lineage>
        <taxon>Bacteria</taxon>
        <taxon>Pseudomonadati</taxon>
        <taxon>Pseudomonadota</taxon>
        <taxon>Alphaproteobacteria</taxon>
        <taxon>Sphingomonadales</taxon>
        <taxon>Sphingomonadaceae</taxon>
        <taxon>Novosphingobium</taxon>
    </lineage>
</organism>
<name>A0ABT5WXY9_9SPHN</name>
<feature type="non-terminal residue" evidence="1">
    <location>
        <position position="1"/>
    </location>
</feature>
<evidence type="ECO:0000313" key="1">
    <source>
        <dbReference type="EMBL" id="MDE8654774.1"/>
    </source>
</evidence>
<dbReference type="RefSeq" id="WP_275230891.1">
    <property type="nucleotide sequence ID" value="NZ_JARESE010000118.1"/>
</dbReference>
<comment type="caution">
    <text evidence="1">The sequence shown here is derived from an EMBL/GenBank/DDBJ whole genome shotgun (WGS) entry which is preliminary data.</text>
</comment>
<protein>
    <submittedName>
        <fullName evidence="1">Uncharacterized protein</fullName>
    </submittedName>
</protein>
<evidence type="ECO:0000313" key="2">
    <source>
        <dbReference type="Proteomes" id="UP001216253"/>
    </source>
</evidence>
<dbReference type="EMBL" id="JARESE010000118">
    <property type="protein sequence ID" value="MDE8654774.1"/>
    <property type="molecule type" value="Genomic_DNA"/>
</dbReference>
<proteinExistence type="predicted"/>
<dbReference type="Proteomes" id="UP001216253">
    <property type="component" value="Unassembled WGS sequence"/>
</dbReference>
<reference evidence="1 2" key="1">
    <citation type="submission" date="2023-03" db="EMBL/GenBank/DDBJ databases">
        <title>NovoSphingobium album sp. nov. isolated from polycyclic aromatic hydrocarbons- and heavy-metal polluted soil.</title>
        <authorList>
            <person name="Liu Z."/>
            <person name="Wang K."/>
        </authorList>
    </citation>
    <scope>NUCLEOTIDE SEQUENCE [LARGE SCALE GENOMIC DNA]</scope>
    <source>
        <strain evidence="1 2">H3SJ31-1</strain>
    </source>
</reference>
<keyword evidence="2" id="KW-1185">Reference proteome</keyword>
<accession>A0ABT5WXY9</accession>
<sequence length="184" mass="19438">RIDLPDHTIRLCDGGRIVWGAEVYRARDPIYGTLGSIEPLSEGAGDELPPLDMTLLPPSSASAADLVQPAMQGSPMRLWLAEYDVETGAVLGTPELRFDGELDQATLSLMLELGLTVIAAAARLFELNIGNSLSPSWHKSIWPGETGHDNATGLGRPVAWGVDAPIGTTVSTGGYGPASGYDRV</sequence>